<sequence length="439" mass="49653">MGELVFILNNLWLVLALFFAYWWLWVPVMLFLAYIGALKKYNQKVYLSGLKWVMLELKVPIDAHKSPKAMEQVFAALHSIGGIGDPPENLWAKFKAWRESVFKGKVPDWYVFEIFATGGEIQLFIRCQEQHRVIVESQFFAHYPEAEITPVPDYIAHLPPAAPDVQFDMTGAELGLTKEDIFPIRTYPEFEETGGGKDDIRRVDPLAPLAEAMNALLLGEYAAVQFMVRSTSDKWVKAWAKKNQDALNKAMGREEKKTPKAAEKIFATIESGLGAGVEALGGGAAEKKEEEKKKEEKPFNQLNPGIQDMIKTTEKALAKLQFQVGIRVVYIARRDRFLKERLSSLTATFRVFSTQALNGFKNAFTPEVKKGFNKEARTIENKHKLYGRFLEREFPEKPFVLNTEELTTVFHVPDVSVRTPALPRVEAKKGEAPAGLPTV</sequence>
<keyword evidence="2" id="KW-1133">Transmembrane helix</keyword>
<proteinExistence type="predicted"/>
<evidence type="ECO:0000313" key="4">
    <source>
        <dbReference type="EMBL" id="KKU21813.1"/>
    </source>
</evidence>
<keyword evidence="2" id="KW-0812">Transmembrane</keyword>
<dbReference type="Pfam" id="PF26449">
    <property type="entry name" value="DUF8128"/>
    <property type="match status" value="1"/>
</dbReference>
<feature type="transmembrane region" description="Helical" evidence="2">
    <location>
        <begin position="12"/>
        <end position="35"/>
    </location>
</feature>
<feature type="domain" description="DUF8128" evidence="3">
    <location>
        <begin position="110"/>
        <end position="420"/>
    </location>
</feature>
<dbReference type="Proteomes" id="UP000034107">
    <property type="component" value="Unassembled WGS sequence"/>
</dbReference>
<evidence type="ECO:0000256" key="1">
    <source>
        <dbReference type="SAM" id="MobiDB-lite"/>
    </source>
</evidence>
<gene>
    <name evidence="4" type="ORF">UX31_C0011G0005</name>
</gene>
<dbReference type="AlphaFoldDB" id="A0A0G1QVI0"/>
<dbReference type="EMBL" id="LCLS01000011">
    <property type="protein sequence ID" value="KKU21813.1"/>
    <property type="molecule type" value="Genomic_DNA"/>
</dbReference>
<dbReference type="InterPro" id="IPR058441">
    <property type="entry name" value="DUF8128"/>
</dbReference>
<evidence type="ECO:0000256" key="2">
    <source>
        <dbReference type="SAM" id="Phobius"/>
    </source>
</evidence>
<evidence type="ECO:0000259" key="3">
    <source>
        <dbReference type="Pfam" id="PF26449"/>
    </source>
</evidence>
<protein>
    <recommendedName>
        <fullName evidence="3">DUF8128 domain-containing protein</fullName>
    </recommendedName>
</protein>
<feature type="region of interest" description="Disordered" evidence="1">
    <location>
        <begin position="282"/>
        <end position="303"/>
    </location>
</feature>
<reference evidence="4 5" key="1">
    <citation type="journal article" date="2015" name="Nature">
        <title>rRNA introns, odd ribosomes, and small enigmatic genomes across a large radiation of phyla.</title>
        <authorList>
            <person name="Brown C.T."/>
            <person name="Hug L.A."/>
            <person name="Thomas B.C."/>
            <person name="Sharon I."/>
            <person name="Castelle C.J."/>
            <person name="Singh A."/>
            <person name="Wilkins M.J."/>
            <person name="Williams K.H."/>
            <person name="Banfield J.F."/>
        </authorList>
    </citation>
    <scope>NUCLEOTIDE SEQUENCE [LARGE SCALE GENOMIC DNA]</scope>
</reference>
<accession>A0A0G1QVI0</accession>
<organism evidence="4 5">
    <name type="scientific">Candidatus Nomurabacteria bacterium GW2011_GWA1_46_11</name>
    <dbReference type="NCBI Taxonomy" id="1618732"/>
    <lineage>
        <taxon>Bacteria</taxon>
        <taxon>Candidatus Nomuraibacteriota</taxon>
    </lineage>
</organism>
<evidence type="ECO:0000313" key="5">
    <source>
        <dbReference type="Proteomes" id="UP000034107"/>
    </source>
</evidence>
<name>A0A0G1QVI0_9BACT</name>
<keyword evidence="2" id="KW-0472">Membrane</keyword>
<feature type="compositionally biased region" description="Basic and acidic residues" evidence="1">
    <location>
        <begin position="285"/>
        <end position="298"/>
    </location>
</feature>
<comment type="caution">
    <text evidence="4">The sequence shown here is derived from an EMBL/GenBank/DDBJ whole genome shotgun (WGS) entry which is preliminary data.</text>
</comment>